<dbReference type="InterPro" id="IPR017451">
    <property type="entry name" value="F-box-assoc_interact_dom"/>
</dbReference>
<evidence type="ECO:0000313" key="4">
    <source>
        <dbReference type="Proteomes" id="UP001341840"/>
    </source>
</evidence>
<dbReference type="InterPro" id="IPR050796">
    <property type="entry name" value="SCF_F-box_component"/>
</dbReference>
<dbReference type="PANTHER" id="PTHR31672">
    <property type="entry name" value="BNACNNG10540D PROTEIN"/>
    <property type="match status" value="1"/>
</dbReference>
<evidence type="ECO:0000259" key="2">
    <source>
        <dbReference type="PROSITE" id="PS50181"/>
    </source>
</evidence>
<comment type="caution">
    <text evidence="3">The sequence shown here is derived from an EMBL/GenBank/DDBJ whole genome shotgun (WGS) entry which is preliminary data.</text>
</comment>
<dbReference type="Pfam" id="PF07734">
    <property type="entry name" value="FBA_1"/>
    <property type="match status" value="1"/>
</dbReference>
<feature type="compositionally biased region" description="Low complexity" evidence="1">
    <location>
        <begin position="473"/>
        <end position="482"/>
    </location>
</feature>
<dbReference type="EMBL" id="JASCZI010151892">
    <property type="protein sequence ID" value="MED6174806.1"/>
    <property type="molecule type" value="Genomic_DNA"/>
</dbReference>
<organism evidence="3 4">
    <name type="scientific">Stylosanthes scabra</name>
    <dbReference type="NCBI Taxonomy" id="79078"/>
    <lineage>
        <taxon>Eukaryota</taxon>
        <taxon>Viridiplantae</taxon>
        <taxon>Streptophyta</taxon>
        <taxon>Embryophyta</taxon>
        <taxon>Tracheophyta</taxon>
        <taxon>Spermatophyta</taxon>
        <taxon>Magnoliopsida</taxon>
        <taxon>eudicotyledons</taxon>
        <taxon>Gunneridae</taxon>
        <taxon>Pentapetalae</taxon>
        <taxon>rosids</taxon>
        <taxon>fabids</taxon>
        <taxon>Fabales</taxon>
        <taxon>Fabaceae</taxon>
        <taxon>Papilionoideae</taxon>
        <taxon>50 kb inversion clade</taxon>
        <taxon>dalbergioids sensu lato</taxon>
        <taxon>Dalbergieae</taxon>
        <taxon>Pterocarpus clade</taxon>
        <taxon>Stylosanthes</taxon>
    </lineage>
</organism>
<evidence type="ECO:0000256" key="1">
    <source>
        <dbReference type="SAM" id="MobiDB-lite"/>
    </source>
</evidence>
<gene>
    <name evidence="3" type="ORF">PIB30_072420</name>
</gene>
<dbReference type="InterPro" id="IPR036047">
    <property type="entry name" value="F-box-like_dom_sf"/>
</dbReference>
<reference evidence="3 4" key="1">
    <citation type="journal article" date="2023" name="Plants (Basel)">
        <title>Bridging the Gap: Combining Genomics and Transcriptomics Approaches to Understand Stylosanthes scabra, an Orphan Legume from the Brazilian Caatinga.</title>
        <authorList>
            <person name="Ferreira-Neto J.R.C."/>
            <person name="da Silva M.D."/>
            <person name="Binneck E."/>
            <person name="de Melo N.F."/>
            <person name="da Silva R.H."/>
            <person name="de Melo A.L.T.M."/>
            <person name="Pandolfi V."/>
            <person name="Bustamante F.O."/>
            <person name="Brasileiro-Vidal A.C."/>
            <person name="Benko-Iseppon A.M."/>
        </authorList>
    </citation>
    <scope>NUCLEOTIDE SEQUENCE [LARGE SCALE GENOMIC DNA]</scope>
    <source>
        <tissue evidence="3">Leaves</tissue>
    </source>
</reference>
<protein>
    <recommendedName>
        <fullName evidence="2">F-box domain-containing protein</fullName>
    </recommendedName>
</protein>
<feature type="compositionally biased region" description="Basic and acidic residues" evidence="1">
    <location>
        <begin position="408"/>
        <end position="421"/>
    </location>
</feature>
<dbReference type="PROSITE" id="PS50181">
    <property type="entry name" value="FBOX"/>
    <property type="match status" value="1"/>
</dbReference>
<dbReference type="Proteomes" id="UP001341840">
    <property type="component" value="Unassembled WGS sequence"/>
</dbReference>
<dbReference type="Pfam" id="PF00646">
    <property type="entry name" value="F-box"/>
    <property type="match status" value="1"/>
</dbReference>
<feature type="region of interest" description="Disordered" evidence="1">
    <location>
        <begin position="467"/>
        <end position="511"/>
    </location>
</feature>
<dbReference type="InterPro" id="IPR006527">
    <property type="entry name" value="F-box-assoc_dom_typ1"/>
</dbReference>
<dbReference type="SUPFAM" id="SSF81383">
    <property type="entry name" value="F-box domain"/>
    <property type="match status" value="1"/>
</dbReference>
<accession>A0ABU6VQY6</accession>
<dbReference type="PANTHER" id="PTHR31672:SF13">
    <property type="entry name" value="F-BOX PROTEIN CPR30-LIKE"/>
    <property type="match status" value="1"/>
</dbReference>
<dbReference type="InterPro" id="IPR011043">
    <property type="entry name" value="Gal_Oxase/kelch_b-propeller"/>
</dbReference>
<feature type="domain" description="F-box" evidence="2">
    <location>
        <begin position="12"/>
        <end position="55"/>
    </location>
</feature>
<evidence type="ECO:0000313" key="3">
    <source>
        <dbReference type="EMBL" id="MED6174806.1"/>
    </source>
</evidence>
<dbReference type="InterPro" id="IPR001810">
    <property type="entry name" value="F-box_dom"/>
</dbReference>
<dbReference type="SMART" id="SM00256">
    <property type="entry name" value="FBOX"/>
    <property type="match status" value="1"/>
</dbReference>
<dbReference type="NCBIfam" id="TIGR01640">
    <property type="entry name" value="F_box_assoc_1"/>
    <property type="match status" value="1"/>
</dbReference>
<proteinExistence type="predicted"/>
<sequence length="511" mass="57800">MEKKQKGIHDILPNELIPRILLGVPANYLLRLRTVCKLWNSLISDPDFAESHLRLSHAPSHACIFRKDSTEAYFVRLQEVFNDDNYAVKEVSCRGFVLLNLHPHSLGIWNPLTGSCKTISYSCIVSRSKLPRWSFTFPSLYGFGYDESRDDYLVVVAWNDINLQHHLDFFSLRTNSWISLDSALPKPFSWRNWESCGLFLNGAIHWLSCSLKAYSEAILIFDLKERSFSKISIPESHVSYHTANLVLLGGCLAFHMYSHDDHGEYKTYIWVMKEYKVQSSWTLYEIPYGYFEPLCLFTDSDIVALVNIPLDRPLKFAKYNVRKELLQSFKCPETAHHPLRYEYPFDRASYSVYTESLLLLPSEKSLLPLPIDIKDKDRKKKELGHQVRDECFEQLDIVKGGHPPVDATEERANHTQEDLGERAAQADPARPPVPQEPYLPTGCTTADRTKTAVGLDEGQGAIGGLLSLATSRTNPGGTLGTTPPGPSDRREHASRLCSGAETECAASIQTA</sequence>
<feature type="region of interest" description="Disordered" evidence="1">
    <location>
        <begin position="398"/>
        <end position="445"/>
    </location>
</feature>
<dbReference type="SUPFAM" id="SSF50965">
    <property type="entry name" value="Galactose oxidase, central domain"/>
    <property type="match status" value="1"/>
</dbReference>
<dbReference type="Gene3D" id="1.20.1280.50">
    <property type="match status" value="1"/>
</dbReference>
<dbReference type="CDD" id="cd22157">
    <property type="entry name" value="F-box_AtFBW1-like"/>
    <property type="match status" value="1"/>
</dbReference>
<keyword evidence="4" id="KW-1185">Reference proteome</keyword>
<name>A0ABU6VQY6_9FABA</name>